<dbReference type="PaxDb" id="29760-VIT_16s0022g01510.t01"/>
<dbReference type="Proteomes" id="UP000009183">
    <property type="component" value="Chromosome 16"/>
</dbReference>
<evidence type="ECO:0000313" key="9">
    <source>
        <dbReference type="EMBL" id="CCB49279.1"/>
    </source>
</evidence>
<evidence type="ECO:0000256" key="3">
    <source>
        <dbReference type="ARBA" id="ARBA00022617"/>
    </source>
</evidence>
<organism evidence="9 10">
    <name type="scientific">Vitis vinifera</name>
    <name type="common">Grape</name>
    <dbReference type="NCBI Taxonomy" id="29760"/>
    <lineage>
        <taxon>Eukaryota</taxon>
        <taxon>Viridiplantae</taxon>
        <taxon>Streptophyta</taxon>
        <taxon>Embryophyta</taxon>
        <taxon>Tracheophyta</taxon>
        <taxon>Spermatophyta</taxon>
        <taxon>Magnoliopsida</taxon>
        <taxon>eudicotyledons</taxon>
        <taxon>Gunneridae</taxon>
        <taxon>Pentapetalae</taxon>
        <taxon>rosids</taxon>
        <taxon>Vitales</taxon>
        <taxon>Vitaceae</taxon>
        <taxon>Viteae</taxon>
        <taxon>Vitis</taxon>
    </lineage>
</organism>
<dbReference type="InterPro" id="IPR026960">
    <property type="entry name" value="RVT-Znf"/>
</dbReference>
<keyword evidence="10" id="KW-1185">Reference proteome</keyword>
<dbReference type="STRING" id="29760.F6HAM2"/>
<dbReference type="Gene3D" id="1.10.630.10">
    <property type="entry name" value="Cytochrome P450"/>
    <property type="match status" value="2"/>
</dbReference>
<dbReference type="HOGENOM" id="CLU_312023_0_0_1"/>
<name>F6HAM2_VITVI</name>
<dbReference type="SMR" id="F6HAM2"/>
<dbReference type="ExpressionAtlas" id="F6HAM2">
    <property type="expression patterns" value="baseline"/>
</dbReference>
<dbReference type="PANTHER" id="PTHR47951">
    <property type="entry name" value="OS08G0547900 PROTEIN"/>
    <property type="match status" value="1"/>
</dbReference>
<dbReference type="GO" id="GO:0004497">
    <property type="term" value="F:monooxygenase activity"/>
    <property type="evidence" value="ECO:0007669"/>
    <property type="project" value="UniProtKB-KW"/>
</dbReference>
<gene>
    <name evidence="9" type="ordered locus">VIT_16s0022g01510</name>
</gene>
<comment type="cofactor">
    <cofactor evidence="1">
        <name>heme</name>
        <dbReference type="ChEBI" id="CHEBI:30413"/>
    </cofactor>
</comment>
<dbReference type="FunFam" id="1.10.630.10:FF:000007">
    <property type="entry name" value="Cytochrome P450 76C4"/>
    <property type="match status" value="1"/>
</dbReference>
<keyword evidence="4" id="KW-0479">Metal-binding</keyword>
<sequence>MGCKWEAWVADIWDPLAEGGWGGWNPCFLRAFNDWEVEEAERFMERLQSKKVIEDVEDIVSWIETKSGKFSVKSLYVALEAGGSSLFPLSFIWNVNVQPKISFFAWEATWGKALTLDMVQKRGWALANRCFMCLEKEENINHLLFHCSRTRALWDLLFALFGVSWVLSSSVRETLLSWNGFFLGKNRKKAWRAAPLHISWTVWKERNRLAFKDESLSFQKLKHSFILTFWAEAKLFIDDCPLTIANFIDWTWSLLQQTTSTTVEWAMAELLQHPQTMQKFQEELEQVVGIENIVEESHLFQLPYLDAVIKEALRLHPPLPLLIPHSPSTSCIISGYTIPKGSRILVNAWAMQRDPEAWGHPLEFKPERFLEDAASADYQGNNFNFLPFGSGRRICAGLPLAERMLPYAAIWEDKGWSWWWDGLTENTIFRVVAALLTAAIAISWYAWLIKKANRGLPPLPPGPRGLPLLGNLLFIEPDLHRYFSKLSQLYGPIFKLQLGSKTCIVINSSSVAKEILKDHDVIFANRDVPISVLAFTYGGQDIVWSHYSPEWRKLRKVFVQEMMSSASLDACSALRRREVQEMVRDVYGKVGTTINMGDQMFLTVLNVVTSMLWGGTLHGEDRSRIGMEFRRVIVETVELVGKPNISDLFPALAWFDLQGIESRAKKLVLWFDRIFESLIAQRTQVDGADGEGKNKSKESKDFLQFMLELMHQGDDKTSVSITQLKALFMDMVVAATDTTSTTVEWAMAELLQHPQTMQKVQEELEQVVGIENIVEESHLFQLPYLDAVIKEALRLHPPLPLLIPHSPSTSCIISGYTIPKGSRILVNAWAMQRDPEAWGHPLEFKPERFLEDAASADYQGNNFNFLPFGSGRRICAGLPLLERMLPYVLAFLLHSFDWKLLDGRTRVDFEERLAIVSKKNEPLLAIPTARLSNLCHYDPIE</sequence>
<dbReference type="FunFam" id="1.10.630.10:FF:000126">
    <property type="entry name" value="Predicted protein"/>
    <property type="match status" value="1"/>
</dbReference>
<dbReference type="eggNOG" id="KOG1075">
    <property type="taxonomic scope" value="Eukaryota"/>
</dbReference>
<keyword evidence="5" id="KW-0560">Oxidoreductase</keyword>
<dbReference type="PRINTS" id="PR00463">
    <property type="entry name" value="EP450I"/>
</dbReference>
<dbReference type="PRINTS" id="PR00385">
    <property type="entry name" value="P450"/>
</dbReference>
<feature type="domain" description="Reverse transcriptase zinc-binding" evidence="8">
    <location>
        <begin position="70"/>
        <end position="154"/>
    </location>
</feature>
<dbReference type="Pfam" id="PF13966">
    <property type="entry name" value="zf-RVT"/>
    <property type="match status" value="1"/>
</dbReference>
<dbReference type="CDD" id="cd11073">
    <property type="entry name" value="CYP76-like"/>
    <property type="match status" value="1"/>
</dbReference>
<evidence type="ECO:0000256" key="5">
    <source>
        <dbReference type="ARBA" id="ARBA00023002"/>
    </source>
</evidence>
<dbReference type="InterPro" id="IPR036396">
    <property type="entry name" value="Cyt_P450_sf"/>
</dbReference>
<dbReference type="InParanoid" id="F6HAM2"/>
<dbReference type="eggNOG" id="KOG0156">
    <property type="taxonomic scope" value="Eukaryota"/>
</dbReference>
<dbReference type="InterPro" id="IPR002401">
    <property type="entry name" value="Cyt_P450_E_grp-I"/>
</dbReference>
<evidence type="ECO:0000259" key="8">
    <source>
        <dbReference type="Pfam" id="PF13966"/>
    </source>
</evidence>
<evidence type="ECO:0000256" key="4">
    <source>
        <dbReference type="ARBA" id="ARBA00022723"/>
    </source>
</evidence>
<evidence type="ECO:0000256" key="7">
    <source>
        <dbReference type="ARBA" id="ARBA00023033"/>
    </source>
</evidence>
<evidence type="ECO:0000256" key="1">
    <source>
        <dbReference type="ARBA" id="ARBA00001971"/>
    </source>
</evidence>
<dbReference type="Pfam" id="PF00067">
    <property type="entry name" value="p450"/>
    <property type="match status" value="2"/>
</dbReference>
<dbReference type="SUPFAM" id="SSF48264">
    <property type="entry name" value="Cytochrome P450"/>
    <property type="match status" value="2"/>
</dbReference>
<evidence type="ECO:0000313" key="10">
    <source>
        <dbReference type="Proteomes" id="UP000009183"/>
    </source>
</evidence>
<dbReference type="InterPro" id="IPR017972">
    <property type="entry name" value="Cyt_P450_CS"/>
</dbReference>
<protein>
    <recommendedName>
        <fullName evidence="8">Reverse transcriptase zinc-binding domain-containing protein</fullName>
    </recommendedName>
</protein>
<dbReference type="InterPro" id="IPR001128">
    <property type="entry name" value="Cyt_P450"/>
</dbReference>
<accession>F6HAM2</accession>
<dbReference type="GO" id="GO:0016705">
    <property type="term" value="F:oxidoreductase activity, acting on paired donors, with incorporation or reduction of molecular oxygen"/>
    <property type="evidence" value="ECO:0007669"/>
    <property type="project" value="InterPro"/>
</dbReference>
<keyword evidence="6" id="KW-0408">Iron</keyword>
<dbReference type="PANTHER" id="PTHR47951:SF8">
    <property type="entry name" value="CYTOCHROME P450 93A2-LIKE"/>
    <property type="match status" value="1"/>
</dbReference>
<comment type="similarity">
    <text evidence="2">Belongs to the cytochrome P450 family.</text>
</comment>
<proteinExistence type="inferred from homology"/>
<dbReference type="GO" id="GO:0005506">
    <property type="term" value="F:iron ion binding"/>
    <property type="evidence" value="ECO:0007669"/>
    <property type="project" value="InterPro"/>
</dbReference>
<dbReference type="GO" id="GO:0020037">
    <property type="term" value="F:heme binding"/>
    <property type="evidence" value="ECO:0007669"/>
    <property type="project" value="InterPro"/>
</dbReference>
<dbReference type="AlphaFoldDB" id="F6HAM2"/>
<evidence type="ECO:0000256" key="6">
    <source>
        <dbReference type="ARBA" id="ARBA00023004"/>
    </source>
</evidence>
<evidence type="ECO:0000256" key="2">
    <source>
        <dbReference type="ARBA" id="ARBA00010617"/>
    </source>
</evidence>
<reference evidence="10" key="1">
    <citation type="journal article" date="2007" name="Nature">
        <title>The grapevine genome sequence suggests ancestral hexaploidization in major angiosperm phyla.</title>
        <authorList>
            <consortium name="The French-Italian Public Consortium for Grapevine Genome Characterization."/>
            <person name="Jaillon O."/>
            <person name="Aury J.-M."/>
            <person name="Noel B."/>
            <person name="Policriti A."/>
            <person name="Clepet C."/>
            <person name="Casagrande A."/>
            <person name="Choisne N."/>
            <person name="Aubourg S."/>
            <person name="Vitulo N."/>
            <person name="Jubin C."/>
            <person name="Vezzi A."/>
            <person name="Legeai F."/>
            <person name="Hugueney P."/>
            <person name="Dasilva C."/>
            <person name="Horner D."/>
            <person name="Mica E."/>
            <person name="Jublot D."/>
            <person name="Poulain J."/>
            <person name="Bruyere C."/>
            <person name="Billault A."/>
            <person name="Segurens B."/>
            <person name="Gouyvenoux M."/>
            <person name="Ugarte E."/>
            <person name="Cattonaro F."/>
            <person name="Anthouard V."/>
            <person name="Vico V."/>
            <person name="Del Fabbro C."/>
            <person name="Alaux M."/>
            <person name="Di Gaspero G."/>
            <person name="Dumas V."/>
            <person name="Felice N."/>
            <person name="Paillard S."/>
            <person name="Juman I."/>
            <person name="Moroldo M."/>
            <person name="Scalabrin S."/>
            <person name="Canaguier A."/>
            <person name="Le Clainche I."/>
            <person name="Malacrida G."/>
            <person name="Durand E."/>
            <person name="Pesole G."/>
            <person name="Laucou V."/>
            <person name="Chatelet P."/>
            <person name="Merdinoglu D."/>
            <person name="Delledonne M."/>
            <person name="Pezzotti M."/>
            <person name="Lecharny A."/>
            <person name="Scarpelli C."/>
            <person name="Artiguenave F."/>
            <person name="Pe M.E."/>
            <person name="Valle G."/>
            <person name="Morgante M."/>
            <person name="Caboche M."/>
            <person name="Adam-Blondon A.-F."/>
            <person name="Weissenbach J."/>
            <person name="Quetier F."/>
            <person name="Wincker P."/>
        </authorList>
    </citation>
    <scope>NUCLEOTIDE SEQUENCE [LARGE SCALE GENOMIC DNA]</scope>
    <source>
        <strain evidence="10">cv. Pinot noir / PN40024</strain>
    </source>
</reference>
<keyword evidence="7" id="KW-0503">Monooxygenase</keyword>
<keyword evidence="3" id="KW-0349">Heme</keyword>
<dbReference type="PROSITE" id="PS00086">
    <property type="entry name" value="CYTOCHROME_P450"/>
    <property type="match status" value="2"/>
</dbReference>
<dbReference type="EMBL" id="FN595506">
    <property type="protein sequence ID" value="CCB49279.1"/>
    <property type="molecule type" value="Genomic_DNA"/>
</dbReference>